<dbReference type="EMBL" id="CANTFL010001479">
    <property type="protein sequence ID" value="CAI5742867.1"/>
    <property type="molecule type" value="Genomic_DNA"/>
</dbReference>
<gene>
    <name evidence="1" type="ORF">HBR001_LOCUS9198</name>
</gene>
<reference evidence="1" key="1">
    <citation type="submission" date="2022-12" db="EMBL/GenBank/DDBJ databases">
        <authorList>
            <person name="Webb A."/>
        </authorList>
    </citation>
    <scope>NUCLEOTIDE SEQUENCE</scope>
    <source>
        <strain evidence="1">Hp1</strain>
    </source>
</reference>
<evidence type="ECO:0000313" key="2">
    <source>
        <dbReference type="Proteomes" id="UP001162031"/>
    </source>
</evidence>
<protein>
    <submittedName>
        <fullName evidence="1">Uncharacterized protein</fullName>
    </submittedName>
</protein>
<proteinExistence type="predicted"/>
<name>A0AAV0V0V7_HYABA</name>
<keyword evidence="2" id="KW-1185">Reference proteome</keyword>
<sequence>MTKNPVNHGRAKNFYINKRHICDQVKCDEVNLKYCDSSVMLVDITTKGLSGPRHKNLTTALGIHARLI</sequence>
<comment type="caution">
    <text evidence="1">The sequence shown here is derived from an EMBL/GenBank/DDBJ whole genome shotgun (WGS) entry which is preliminary data.</text>
</comment>
<organism evidence="1 2">
    <name type="scientific">Hyaloperonospora brassicae</name>
    <name type="common">Brassica downy mildew</name>
    <name type="synonym">Peronospora brassicae</name>
    <dbReference type="NCBI Taxonomy" id="162125"/>
    <lineage>
        <taxon>Eukaryota</taxon>
        <taxon>Sar</taxon>
        <taxon>Stramenopiles</taxon>
        <taxon>Oomycota</taxon>
        <taxon>Peronosporomycetes</taxon>
        <taxon>Peronosporales</taxon>
        <taxon>Peronosporaceae</taxon>
        <taxon>Hyaloperonospora</taxon>
    </lineage>
</organism>
<dbReference type="Proteomes" id="UP001162031">
    <property type="component" value="Unassembled WGS sequence"/>
</dbReference>
<dbReference type="AlphaFoldDB" id="A0AAV0V0V7"/>
<accession>A0AAV0V0V7</accession>
<evidence type="ECO:0000313" key="1">
    <source>
        <dbReference type="EMBL" id="CAI5742867.1"/>
    </source>
</evidence>